<feature type="region of interest" description="Disordered" evidence="1">
    <location>
        <begin position="81"/>
        <end position="100"/>
    </location>
</feature>
<name>A0A8S9RDQ1_BRACR</name>
<dbReference type="AlphaFoldDB" id="A0A8S9RDQ1"/>
<reference evidence="2" key="1">
    <citation type="submission" date="2019-12" db="EMBL/GenBank/DDBJ databases">
        <title>Genome sequencing and annotation of Brassica cretica.</title>
        <authorList>
            <person name="Studholme D.J."/>
            <person name="Sarris P."/>
        </authorList>
    </citation>
    <scope>NUCLEOTIDE SEQUENCE</scope>
    <source>
        <strain evidence="2">PFS-109/04</strain>
        <tissue evidence="2">Leaf</tissue>
    </source>
</reference>
<evidence type="ECO:0000313" key="3">
    <source>
        <dbReference type="Proteomes" id="UP000712600"/>
    </source>
</evidence>
<evidence type="ECO:0000256" key="1">
    <source>
        <dbReference type="SAM" id="MobiDB-lite"/>
    </source>
</evidence>
<organism evidence="2 3">
    <name type="scientific">Brassica cretica</name>
    <name type="common">Mustard</name>
    <dbReference type="NCBI Taxonomy" id="69181"/>
    <lineage>
        <taxon>Eukaryota</taxon>
        <taxon>Viridiplantae</taxon>
        <taxon>Streptophyta</taxon>
        <taxon>Embryophyta</taxon>
        <taxon>Tracheophyta</taxon>
        <taxon>Spermatophyta</taxon>
        <taxon>Magnoliopsida</taxon>
        <taxon>eudicotyledons</taxon>
        <taxon>Gunneridae</taxon>
        <taxon>Pentapetalae</taxon>
        <taxon>rosids</taxon>
        <taxon>malvids</taxon>
        <taxon>Brassicales</taxon>
        <taxon>Brassicaceae</taxon>
        <taxon>Brassiceae</taxon>
        <taxon>Brassica</taxon>
    </lineage>
</organism>
<dbReference type="EMBL" id="QGKX02000095">
    <property type="protein sequence ID" value="KAF3571028.1"/>
    <property type="molecule type" value="Genomic_DNA"/>
</dbReference>
<proteinExistence type="predicted"/>
<accession>A0A8S9RDQ1</accession>
<comment type="caution">
    <text evidence="2">The sequence shown here is derived from an EMBL/GenBank/DDBJ whole genome shotgun (WGS) entry which is preliminary data.</text>
</comment>
<sequence>MKPSKDDDCLAPHGVSSVASRLLRQKNDANPFGRRVSRHRLRRSFSSGSRSLQFGDHFPSLHIQYFDKETQLETVVECKDGGEEASSQATMNGDHPTKRPLGVKAAKGAGGKRTIVDQLGVSEFEGMWSIKEKDLAAKERLKKMGLLESLISKKEPLSQFEEALKEKLITEMLERQRKLTRCHEKPNKSSHEIKSSHEMQVTRCIRAREYMRWKSQELSVCVTRVVRMCHKMYMSQMLL</sequence>
<dbReference type="Proteomes" id="UP000712600">
    <property type="component" value="Unassembled WGS sequence"/>
</dbReference>
<evidence type="ECO:0000313" key="2">
    <source>
        <dbReference type="EMBL" id="KAF3571028.1"/>
    </source>
</evidence>
<protein>
    <submittedName>
        <fullName evidence="2">Uncharacterized protein</fullName>
    </submittedName>
</protein>
<gene>
    <name evidence="2" type="ORF">F2Q69_00060053</name>
</gene>